<dbReference type="EMBL" id="BOPZ01000027">
    <property type="protein sequence ID" value="GIM30116.1"/>
    <property type="molecule type" value="Genomic_DNA"/>
</dbReference>
<dbReference type="RefSeq" id="WP_212904792.1">
    <property type="nucleotide sequence ID" value="NZ_BOPZ01000027.1"/>
</dbReference>
<dbReference type="PANTHER" id="PTHR36180">
    <property type="entry name" value="DNA-BINDING PROTEIN-RELATED-RELATED"/>
    <property type="match status" value="1"/>
</dbReference>
<dbReference type="GO" id="GO:0003677">
    <property type="term" value="F:DNA binding"/>
    <property type="evidence" value="ECO:0007669"/>
    <property type="project" value="InterPro"/>
</dbReference>
<sequence length="273" mass="31131">MNNLQAFNSSEFGQVRVVMVGEKPYAVASDVARALGYSNPRDAISRHCRYVVKHDTVTTQGNKTSIAIIPEGDIYRLIVKSKLSAAVKFESWVFDEVLPSIRKTGGYVNNEDLFIKTYLPNADEATKGLFKVTLESVRNLNKQIEVMKPIVEYCEKVIAPGKLVRTRTIAKDLGFRSDRGLYEVLKETKVIYKKDGVYQPYANYAFLVTDGYADYTINKYGQTFKWTEKGRKWLINFLKMKGVISPTTLTKVVLSQKDLSEYYRLIWDSLSLN</sequence>
<dbReference type="InterPro" id="IPR003497">
    <property type="entry name" value="BRO_N_domain"/>
</dbReference>
<dbReference type="Pfam" id="PF03374">
    <property type="entry name" value="ANT"/>
    <property type="match status" value="1"/>
</dbReference>
<proteinExistence type="predicted"/>
<dbReference type="Pfam" id="PF02498">
    <property type="entry name" value="Bro-N"/>
    <property type="match status" value="1"/>
</dbReference>
<dbReference type="InterPro" id="IPR005039">
    <property type="entry name" value="Ant_C"/>
</dbReference>
<gene>
    <name evidence="2" type="ORF">CPJCM30710_27820</name>
</gene>
<comment type="caution">
    <text evidence="2">The sequence shown here is derived from an EMBL/GenBank/DDBJ whole genome shotgun (WGS) entry which is preliminary data.</text>
</comment>
<evidence type="ECO:0000313" key="3">
    <source>
        <dbReference type="Proteomes" id="UP000679179"/>
    </source>
</evidence>
<organism evidence="2 3">
    <name type="scientific">Clostridium polyendosporum</name>
    <dbReference type="NCBI Taxonomy" id="69208"/>
    <lineage>
        <taxon>Bacteria</taxon>
        <taxon>Bacillati</taxon>
        <taxon>Bacillota</taxon>
        <taxon>Clostridia</taxon>
        <taxon>Eubacteriales</taxon>
        <taxon>Clostridiaceae</taxon>
        <taxon>Clostridium</taxon>
    </lineage>
</organism>
<protein>
    <recommendedName>
        <fullName evidence="1">Bro-N domain-containing protein</fullName>
    </recommendedName>
</protein>
<evidence type="ECO:0000259" key="1">
    <source>
        <dbReference type="PROSITE" id="PS51750"/>
    </source>
</evidence>
<dbReference type="SMART" id="SM01040">
    <property type="entry name" value="Bro-N"/>
    <property type="match status" value="1"/>
</dbReference>
<dbReference type="Proteomes" id="UP000679179">
    <property type="component" value="Unassembled WGS sequence"/>
</dbReference>
<reference evidence="2" key="1">
    <citation type="submission" date="2021-03" db="EMBL/GenBank/DDBJ databases">
        <title>Taxonomic study of Clostridium polyendosporum from meadow-gley soil under rice.</title>
        <authorList>
            <person name="Kobayashi H."/>
            <person name="Tanizawa Y."/>
            <person name="Yagura M."/>
        </authorList>
    </citation>
    <scope>NUCLEOTIDE SEQUENCE</scope>
    <source>
        <strain evidence="2">JCM 30710</strain>
    </source>
</reference>
<dbReference type="AlphaFoldDB" id="A0A919S2F3"/>
<dbReference type="PROSITE" id="PS51750">
    <property type="entry name" value="BRO_N"/>
    <property type="match status" value="1"/>
</dbReference>
<name>A0A919S2F3_9CLOT</name>
<dbReference type="PANTHER" id="PTHR36180:SF2">
    <property type="entry name" value="BRO FAMILY PROTEIN"/>
    <property type="match status" value="1"/>
</dbReference>
<accession>A0A919S2F3</accession>
<evidence type="ECO:0000313" key="2">
    <source>
        <dbReference type="EMBL" id="GIM30116.1"/>
    </source>
</evidence>
<keyword evidence="3" id="KW-1185">Reference proteome</keyword>
<feature type="domain" description="Bro-N" evidence="1">
    <location>
        <begin position="1"/>
        <end position="105"/>
    </location>
</feature>